<proteinExistence type="predicted"/>
<reference evidence="3" key="2">
    <citation type="submission" date="2025-08" db="UniProtKB">
        <authorList>
            <consortium name="RefSeq"/>
        </authorList>
    </citation>
    <scope>IDENTIFICATION</scope>
    <source>
        <tissue evidence="3">Leaf</tissue>
    </source>
</reference>
<dbReference type="GeneID" id="109133329"/>
<gene>
    <name evidence="3" type="primary">LOC109133329</name>
</gene>
<organism evidence="2 3">
    <name type="scientific">Camelina sativa</name>
    <name type="common">False flax</name>
    <name type="synonym">Myagrum sativum</name>
    <dbReference type="NCBI Taxonomy" id="90675"/>
    <lineage>
        <taxon>Eukaryota</taxon>
        <taxon>Viridiplantae</taxon>
        <taxon>Streptophyta</taxon>
        <taxon>Embryophyta</taxon>
        <taxon>Tracheophyta</taxon>
        <taxon>Spermatophyta</taxon>
        <taxon>Magnoliopsida</taxon>
        <taxon>eudicotyledons</taxon>
        <taxon>Gunneridae</taxon>
        <taxon>Pentapetalae</taxon>
        <taxon>rosids</taxon>
        <taxon>malvids</taxon>
        <taxon>Brassicales</taxon>
        <taxon>Brassicaceae</taxon>
        <taxon>Camelineae</taxon>
        <taxon>Camelina</taxon>
    </lineage>
</organism>
<dbReference type="Gene3D" id="3.60.10.10">
    <property type="entry name" value="Endonuclease/exonuclease/phosphatase"/>
    <property type="match status" value="1"/>
</dbReference>
<reference evidence="2" key="1">
    <citation type="journal article" date="2014" name="Nat. Commun.">
        <title>The emerging biofuel crop Camelina sativa retains a highly undifferentiated hexaploid genome structure.</title>
        <authorList>
            <person name="Kagale S."/>
            <person name="Koh C."/>
            <person name="Nixon J."/>
            <person name="Bollina V."/>
            <person name="Clarke W.E."/>
            <person name="Tuteja R."/>
            <person name="Spillane C."/>
            <person name="Robinson S.J."/>
            <person name="Links M.G."/>
            <person name="Clarke C."/>
            <person name="Higgins E.E."/>
            <person name="Huebert T."/>
            <person name="Sharpe A.G."/>
            <person name="Parkin I.A."/>
        </authorList>
    </citation>
    <scope>NUCLEOTIDE SEQUENCE [LARGE SCALE GENOMIC DNA]</scope>
    <source>
        <strain evidence="2">cv. DH55</strain>
    </source>
</reference>
<dbReference type="SUPFAM" id="SSF56219">
    <property type="entry name" value="DNase I-like"/>
    <property type="match status" value="1"/>
</dbReference>
<protein>
    <submittedName>
        <fullName evidence="3">Uncharacterized protein LOC109133329</fullName>
    </submittedName>
</protein>
<dbReference type="InterPro" id="IPR005135">
    <property type="entry name" value="Endo/exonuclease/phosphatase"/>
</dbReference>
<dbReference type="InterPro" id="IPR043502">
    <property type="entry name" value="DNA/RNA_pol_sf"/>
</dbReference>
<evidence type="ECO:0000313" key="3">
    <source>
        <dbReference type="RefSeq" id="XP_019101891.1"/>
    </source>
</evidence>
<feature type="domain" description="Endonuclease/exonuclease/phosphatase" evidence="1">
    <location>
        <begin position="4"/>
        <end position="224"/>
    </location>
</feature>
<dbReference type="Proteomes" id="UP000694864">
    <property type="component" value="Chromosome 6"/>
</dbReference>
<dbReference type="PANTHER" id="PTHR46890">
    <property type="entry name" value="NON-LTR RETROLELEMENT REVERSE TRANSCRIPTASE-LIKE PROTEIN-RELATED"/>
    <property type="match status" value="1"/>
</dbReference>
<dbReference type="RefSeq" id="XP_019101891.1">
    <property type="nucleotide sequence ID" value="XM_019246346.1"/>
</dbReference>
<keyword evidence="2" id="KW-1185">Reference proteome</keyword>
<dbReference type="InterPro" id="IPR052343">
    <property type="entry name" value="Retrotransposon-Effector_Assoc"/>
</dbReference>
<sequence>MNFLSWNCQGVGRPHDLTIPRLKEIRKSYFPEILFLMETKNCRNVLVDLQVWLGYDNIFTVEPEGLSGGLALFWKNSVHIDFKFVNKNLLDLEAQVGNVAMYISCVYGNPVTGSRQEVWERLMRIGSQRTSIWCMLGDFNEILHNGEKLGGPPRSNQSFQGFADMLSICGMSELKSKGNSFTWGGMRGTTWVQCKLDRSFGNKEWFKHFPASNQSFLEKRGSDHRPWKKENSVNAADKISHLQVALESEQSAHLPSQNLVFKLKKDLILAYKEEETYWSQKSSEKWLLDGDKNTKYFHAFVKANRSKNGISKLVDVNGNVQRSEASKGEVANSYFKSLFTSSNPGNFQSLFSDLPPRVSTLMNDGLTKLVSKEEIKEAVFSIKPSSAPGSDGMTDLFFQHYWDVIGEEVTKEIQAFFTTGSFPNEWNYTQLCLIPKITNPMHMSDLRPISLCSVLYKIISNILVNRLKPLFVTLYLQIRRLFVPERLISDNIMLAHELVHGLRTHPKI</sequence>
<evidence type="ECO:0000259" key="1">
    <source>
        <dbReference type="Pfam" id="PF03372"/>
    </source>
</evidence>
<evidence type="ECO:0000313" key="2">
    <source>
        <dbReference type="Proteomes" id="UP000694864"/>
    </source>
</evidence>
<dbReference type="SUPFAM" id="SSF56672">
    <property type="entry name" value="DNA/RNA polymerases"/>
    <property type="match status" value="1"/>
</dbReference>
<accession>A0ABM1RSA3</accession>
<name>A0ABM1RSA3_CAMSA</name>
<dbReference type="InterPro" id="IPR036691">
    <property type="entry name" value="Endo/exonu/phosph_ase_sf"/>
</dbReference>
<dbReference type="Pfam" id="PF03372">
    <property type="entry name" value="Exo_endo_phos"/>
    <property type="match status" value="1"/>
</dbReference>
<dbReference type="PANTHER" id="PTHR46890:SF48">
    <property type="entry name" value="RNA-DIRECTED DNA POLYMERASE"/>
    <property type="match status" value="1"/>
</dbReference>